<name>A0A4Q5M417_9BACT</name>
<dbReference type="OrthoDB" id="965549at2"/>
<reference evidence="1 2" key="1">
    <citation type="submission" date="2019-02" db="EMBL/GenBank/DDBJ databases">
        <title>Bacterial novel species Emticicia sp. 17J42-9 isolated from soil.</title>
        <authorList>
            <person name="Jung H.-Y."/>
        </authorList>
    </citation>
    <scope>NUCLEOTIDE SEQUENCE [LARGE SCALE GENOMIC DNA]</scope>
    <source>
        <strain evidence="1 2">17J42-9</strain>
    </source>
</reference>
<organism evidence="1 2">
    <name type="scientific">Emticicia agri</name>
    <dbReference type="NCBI Taxonomy" id="2492393"/>
    <lineage>
        <taxon>Bacteria</taxon>
        <taxon>Pseudomonadati</taxon>
        <taxon>Bacteroidota</taxon>
        <taxon>Cytophagia</taxon>
        <taxon>Cytophagales</taxon>
        <taxon>Leadbetterellaceae</taxon>
        <taxon>Emticicia</taxon>
    </lineage>
</organism>
<dbReference type="RefSeq" id="WP_130019648.1">
    <property type="nucleotide sequence ID" value="NZ_SEWF01000004.1"/>
</dbReference>
<dbReference type="EMBL" id="SEWF01000004">
    <property type="protein sequence ID" value="RYU97071.1"/>
    <property type="molecule type" value="Genomic_DNA"/>
</dbReference>
<dbReference type="Proteomes" id="UP000293162">
    <property type="component" value="Unassembled WGS sequence"/>
</dbReference>
<keyword evidence="2" id="KW-1185">Reference proteome</keyword>
<gene>
    <name evidence="1" type="ORF">EWM59_03950</name>
</gene>
<sequence length="132" mass="15609">MIKLESIKNEILSIGDINSFCIKAQIEVYTREDGSGIRGQCFDSEGKKISSLNVSKLRLEFDRLVSEWNALTSSNDNKWNKAELSIYRNGNYEVTTWWDTEIFVRYRRLGFNLWFYTYELIMIKKDVVLSHY</sequence>
<proteinExistence type="predicted"/>
<evidence type="ECO:0000313" key="1">
    <source>
        <dbReference type="EMBL" id="RYU97071.1"/>
    </source>
</evidence>
<dbReference type="AlphaFoldDB" id="A0A4Q5M417"/>
<evidence type="ECO:0000313" key="2">
    <source>
        <dbReference type="Proteomes" id="UP000293162"/>
    </source>
</evidence>
<protein>
    <submittedName>
        <fullName evidence="1">Uncharacterized protein</fullName>
    </submittedName>
</protein>
<accession>A0A4Q5M417</accession>
<comment type="caution">
    <text evidence="1">The sequence shown here is derived from an EMBL/GenBank/DDBJ whole genome shotgun (WGS) entry which is preliminary data.</text>
</comment>